<keyword evidence="1" id="KW-0472">Membrane</keyword>
<dbReference type="RefSeq" id="WP_092962650.1">
    <property type="nucleotide sequence ID" value="NZ_FOSQ01000014.1"/>
</dbReference>
<feature type="transmembrane region" description="Helical" evidence="1">
    <location>
        <begin position="53"/>
        <end position="75"/>
    </location>
</feature>
<dbReference type="InterPro" id="IPR025333">
    <property type="entry name" value="DUF4239"/>
</dbReference>
<feature type="transmembrane region" description="Helical" evidence="1">
    <location>
        <begin position="12"/>
        <end position="33"/>
    </location>
</feature>
<evidence type="ECO:0000313" key="2">
    <source>
        <dbReference type="EMBL" id="SFL01188.1"/>
    </source>
</evidence>
<feature type="transmembrane region" description="Helical" evidence="1">
    <location>
        <begin position="220"/>
        <end position="241"/>
    </location>
</feature>
<name>A0A1I4E5U1_9PROT</name>
<keyword evidence="1" id="KW-1133">Transmembrane helix</keyword>
<evidence type="ECO:0000256" key="1">
    <source>
        <dbReference type="SAM" id="Phobius"/>
    </source>
</evidence>
<keyword evidence="3" id="KW-1185">Reference proteome</keyword>
<dbReference type="AlphaFoldDB" id="A0A1I4E5U1"/>
<keyword evidence="1" id="KW-0812">Transmembrane</keyword>
<proteinExistence type="predicted"/>
<evidence type="ECO:0008006" key="4">
    <source>
        <dbReference type="Google" id="ProtNLM"/>
    </source>
</evidence>
<feature type="transmembrane region" description="Helical" evidence="1">
    <location>
        <begin position="192"/>
        <end position="214"/>
    </location>
</feature>
<evidence type="ECO:0000313" key="3">
    <source>
        <dbReference type="Proteomes" id="UP000199473"/>
    </source>
</evidence>
<dbReference type="STRING" id="1123062.SAMN02745775_11480"/>
<dbReference type="OrthoDB" id="7269249at2"/>
<dbReference type="Pfam" id="PF14023">
    <property type="entry name" value="Bestrophin-like"/>
    <property type="match status" value="1"/>
</dbReference>
<reference evidence="2 3" key="1">
    <citation type="submission" date="2016-10" db="EMBL/GenBank/DDBJ databases">
        <authorList>
            <person name="de Groot N.N."/>
        </authorList>
    </citation>
    <scope>NUCLEOTIDE SEQUENCE [LARGE SCALE GENOMIC DNA]</scope>
    <source>
        <strain evidence="2 3">DSM 19981</strain>
    </source>
</reference>
<organism evidence="2 3">
    <name type="scientific">Falsiroseomonas stagni DSM 19981</name>
    <dbReference type="NCBI Taxonomy" id="1123062"/>
    <lineage>
        <taxon>Bacteria</taxon>
        <taxon>Pseudomonadati</taxon>
        <taxon>Pseudomonadota</taxon>
        <taxon>Alphaproteobacteria</taxon>
        <taxon>Acetobacterales</taxon>
        <taxon>Roseomonadaceae</taxon>
        <taxon>Falsiroseomonas</taxon>
    </lineage>
</organism>
<accession>A0A1I4E5U1</accession>
<dbReference type="EMBL" id="FOSQ01000014">
    <property type="protein sequence ID" value="SFL01188.1"/>
    <property type="molecule type" value="Genomic_DNA"/>
</dbReference>
<sequence>MDILLPHSLAALPAWAGIIVTIGVPVVIALVFGRAMFALFTPHEFATNATVGAVKYGFVVEIYAVVAALALVGAWDTYQTSRDTLQKEASGLYMLALSVDTFSGPDFAEARKEMRAAIRGYAAAVVSDDWPAMQAGTPNPASDAAFQRLTRAFLDVDGVSSGQQALQQKIGDWVGSVAEARIGRLSVTSRSLAGLIWLLVITVSVAVIAFQWFFNGGSATMHYAMGSVIALIVGAVLLVALKLAFPYVGDPALLTPRPFLALMEVS</sequence>
<protein>
    <recommendedName>
        <fullName evidence="4">DUF4239 domain-containing protein</fullName>
    </recommendedName>
</protein>
<gene>
    <name evidence="2" type="ORF">SAMN02745775_11480</name>
</gene>
<dbReference type="Proteomes" id="UP000199473">
    <property type="component" value="Unassembled WGS sequence"/>
</dbReference>